<evidence type="ECO:0000256" key="1">
    <source>
        <dbReference type="SAM" id="MobiDB-lite"/>
    </source>
</evidence>
<evidence type="ECO:0000313" key="2">
    <source>
        <dbReference type="EMBL" id="CAK9871748.1"/>
    </source>
</evidence>
<gene>
    <name evidence="2" type="ORF">CSSPJE1EN2_LOCUS14371</name>
</gene>
<accession>A0ABP1BAA8</accession>
<organism evidence="2 3">
    <name type="scientific">Sphagnum jensenii</name>
    <dbReference type="NCBI Taxonomy" id="128206"/>
    <lineage>
        <taxon>Eukaryota</taxon>
        <taxon>Viridiplantae</taxon>
        <taxon>Streptophyta</taxon>
        <taxon>Embryophyta</taxon>
        <taxon>Bryophyta</taxon>
        <taxon>Sphagnophytina</taxon>
        <taxon>Sphagnopsida</taxon>
        <taxon>Sphagnales</taxon>
        <taxon>Sphagnaceae</taxon>
        <taxon>Sphagnum</taxon>
    </lineage>
</organism>
<keyword evidence="3" id="KW-1185">Reference proteome</keyword>
<sequence length="86" mass="9277">MQAQEVKREACHLAAYLEVALANLSAKILTVNQLNVELSGSRPLVSMLESKREITSEETSSTTSADDDSNKTVNGQEKVVSILEVG</sequence>
<proteinExistence type="predicted"/>
<protein>
    <submittedName>
        <fullName evidence="2">Uncharacterized protein</fullName>
    </submittedName>
</protein>
<dbReference type="EMBL" id="OZ023703">
    <property type="protein sequence ID" value="CAK9871748.1"/>
    <property type="molecule type" value="Genomic_DNA"/>
</dbReference>
<feature type="region of interest" description="Disordered" evidence="1">
    <location>
        <begin position="49"/>
        <end position="77"/>
    </location>
</feature>
<evidence type="ECO:0000313" key="3">
    <source>
        <dbReference type="Proteomes" id="UP001497522"/>
    </source>
</evidence>
<dbReference type="Proteomes" id="UP001497522">
    <property type="component" value="Chromosome 2"/>
</dbReference>
<reference evidence="2 3" key="1">
    <citation type="submission" date="2024-03" db="EMBL/GenBank/DDBJ databases">
        <authorList>
            <consortium name="ELIXIR-Norway"/>
            <consortium name="Elixir Norway"/>
        </authorList>
    </citation>
    <scope>NUCLEOTIDE SEQUENCE [LARGE SCALE GENOMIC DNA]</scope>
</reference>
<name>A0ABP1BAA8_9BRYO</name>